<dbReference type="EMBL" id="CAEQ01002484">
    <property type="protein sequence ID" value="CCD16879.1"/>
    <property type="molecule type" value="Genomic_DNA"/>
</dbReference>
<evidence type="ECO:0008006" key="4">
    <source>
        <dbReference type="Google" id="ProtNLM"/>
    </source>
</evidence>
<organism evidence="2 3">
    <name type="scientific">Trypanosoma congolense (strain IL3000)</name>
    <dbReference type="NCBI Taxonomy" id="1068625"/>
    <lineage>
        <taxon>Eukaryota</taxon>
        <taxon>Discoba</taxon>
        <taxon>Euglenozoa</taxon>
        <taxon>Kinetoplastea</taxon>
        <taxon>Metakinetoplastina</taxon>
        <taxon>Trypanosomatida</taxon>
        <taxon>Trypanosomatidae</taxon>
        <taxon>Trypanosoma</taxon>
        <taxon>Nannomonas</taxon>
    </lineage>
</organism>
<gene>
    <name evidence="2" type="ORF">TCIL3000_0_17630</name>
</gene>
<dbReference type="AlphaFoldDB" id="F9WHT4"/>
<evidence type="ECO:0000313" key="3">
    <source>
        <dbReference type="Proteomes" id="UP000000702"/>
    </source>
</evidence>
<reference evidence="2 3" key="2">
    <citation type="journal article" date="2012" name="Proc. Natl. Acad. Sci. U.S.A.">
        <title>Antigenic diversity is generated by distinct evolutionary mechanisms in African trypanosome species.</title>
        <authorList>
            <person name="Jackson A.P."/>
            <person name="Berry A."/>
            <person name="Aslett M."/>
            <person name="Allison H.C."/>
            <person name="Burton P."/>
            <person name="Vavrova-Anderson J."/>
            <person name="Brown R."/>
            <person name="Browne H."/>
            <person name="Corton N."/>
            <person name="Hauser H."/>
            <person name="Gamble J."/>
            <person name="Gilderthorp R."/>
            <person name="Marcello L."/>
            <person name="McQuillan J."/>
            <person name="Otto T.D."/>
            <person name="Quail M.A."/>
            <person name="Sanders M.J."/>
            <person name="van Tonder A."/>
            <person name="Ginger M.L."/>
            <person name="Field M.C."/>
            <person name="Barry J.D."/>
            <person name="Hertz-Fowler C."/>
            <person name="Berriman M."/>
        </authorList>
    </citation>
    <scope>NUCLEOTIDE SEQUENCE [LARGE SCALE GENOMIC DNA]</scope>
    <source>
        <strain evidence="2 3">IL3000</strain>
    </source>
</reference>
<keyword evidence="1" id="KW-0732">Signal</keyword>
<reference evidence="3" key="1">
    <citation type="submission" date="2011-07" db="EMBL/GenBank/DDBJ databases">
        <title>Divergent evolution of antigenic variation in African trypanosomes.</title>
        <authorList>
            <person name="Jackson A.P."/>
            <person name="Berry A."/>
            <person name="Allison H.C."/>
            <person name="Burton P."/>
            <person name="Anderson J."/>
            <person name="Aslett M."/>
            <person name="Brown R."/>
            <person name="Corton N."/>
            <person name="Harris D."/>
            <person name="Hauser H."/>
            <person name="Gamble J."/>
            <person name="Gilderthorp R."/>
            <person name="McQuillan J."/>
            <person name="Quail M.A."/>
            <person name="Sanders M."/>
            <person name="Van Tonder A."/>
            <person name="Ginger M.L."/>
            <person name="Donelson J.E."/>
            <person name="Field M.C."/>
            <person name="Barry J.D."/>
            <person name="Berriman M."/>
            <person name="Hertz-Fowler C."/>
        </authorList>
    </citation>
    <scope>NUCLEOTIDE SEQUENCE [LARGE SCALE GENOMIC DNA]</scope>
    <source>
        <strain evidence="3">IL3000</strain>
    </source>
</reference>
<evidence type="ECO:0000313" key="2">
    <source>
        <dbReference type="EMBL" id="CCD16879.1"/>
    </source>
</evidence>
<evidence type="ECO:0000256" key="1">
    <source>
        <dbReference type="SAM" id="SignalP"/>
    </source>
</evidence>
<keyword evidence="3" id="KW-1185">Reference proteome</keyword>
<feature type="signal peptide" evidence="1">
    <location>
        <begin position="1"/>
        <end position="30"/>
    </location>
</feature>
<name>F9WHT4_TRYCI</name>
<dbReference type="Proteomes" id="UP000000702">
    <property type="component" value="Unassembled WGS sequence"/>
</dbReference>
<feature type="chain" id="PRO_5003389155" description="T. congolense-specific, cell surface-expressed gene family" evidence="1">
    <location>
        <begin position="31"/>
        <end position="138"/>
    </location>
</feature>
<protein>
    <recommendedName>
        <fullName evidence="4">T. congolense-specific, cell surface-expressed gene family</fullName>
    </recommendedName>
</protein>
<comment type="caution">
    <text evidence="2">The sequence shown here is derived from an EMBL/GenBank/DDBJ whole genome shotgun (WGS) entry which is preliminary data.</text>
</comment>
<sequence>MCVWSALGGLWANICSYAFFFTCVLECGCAQSEKVSGQTCEERWPCGKRRVWLLVYAPHTKKKNVFQLFSLKTQVLVSRTPQLLYSLRCFFRFWFSFQRRLKGGTHAVHPRKCANLFPESQSKHFFPPCSSARLLYFR</sequence>
<proteinExistence type="predicted"/>
<accession>F9WHT4</accession>